<feature type="domain" description="Cyclic nucleotide-binding" evidence="3">
    <location>
        <begin position="355"/>
        <end position="438"/>
    </location>
</feature>
<dbReference type="SUPFAM" id="SSF81324">
    <property type="entry name" value="Voltage-gated potassium channels"/>
    <property type="match status" value="1"/>
</dbReference>
<gene>
    <name evidence="4" type="ORF">BSTOLATCC_MIC10008</name>
</gene>
<dbReference type="Pfam" id="PF00027">
    <property type="entry name" value="cNMP_binding"/>
    <property type="match status" value="1"/>
</dbReference>
<dbReference type="GO" id="GO:0035725">
    <property type="term" value="P:sodium ion transmembrane transport"/>
    <property type="evidence" value="ECO:0007669"/>
    <property type="project" value="TreeGrafter"/>
</dbReference>
<protein>
    <recommendedName>
        <fullName evidence="3">Cyclic nucleotide-binding domain-containing protein</fullName>
    </recommendedName>
</protein>
<dbReference type="InterPro" id="IPR014710">
    <property type="entry name" value="RmlC-like_jellyroll"/>
</dbReference>
<keyword evidence="2" id="KW-0472">Membrane</keyword>
<dbReference type="EMBL" id="CAJZBQ010000011">
    <property type="protein sequence ID" value="CAG9314212.1"/>
    <property type="molecule type" value="Genomic_DNA"/>
</dbReference>
<dbReference type="CDD" id="cd00038">
    <property type="entry name" value="CAP_ED"/>
    <property type="match status" value="2"/>
</dbReference>
<sequence>MEEGPNLNPHKKIVRINSNFRIWWDVFMISMALFEMFAVPFYVAFFEAEFDTFFYWNFPVNMIFCSDVLLNFVTTYIDESGEEIFDYRKIARNYMRFNFWIDLIGSLPLGDILAAALKSHQESYWALDNLLQLNRVLRAGRIIRYIRTVKTKVIYKLVRIIVYLIIWFHFSTCFWWITVSVHGDWIPFPDFLPRKTDVWHSNIWYQFWAAWYHGSFLVRGGEVAPIHFNETMFASVFIMLGGLVTAFLFREMMFLLTILRQKKTNFYGKLDRSIEAMSNMQLSESLKRKILDYIISTEVSLSAQEEYETFQNFISPSLLKEVSACIYYPIISLNPIMSNEEGTVEMIVKHLSNIFTRPEEEIIRVGDPADAMYFLVHGECSVSMHDRYGSFKTLSILTPGSHFGEIGIAFNSLRTANVISLGYCTIAKLTKTDYNNWIKMFSHLEQKVKSYAFSYKDPWKEFIISCLKQANFLEFLHPDALSEIVYSAEVTKLEKDMYLFKPGDPVSAMYIIADGAVDLSITINEKHIHTLKKSENILGIETSPRKKTRRPVKNTDYGKYYMDIGFMKNLKHRAEVIPIMNDKATVGSIGPGEAIPDKTKAIGNYPQEIIIDTLTQGTLINPYLMLYNETNELQCKTIQPSTIYTIKASLFEKLSGNNNTDCKREFKKLTQSRPRTVDWLDYYKLDIKNEDAKQNWKSAIVRVILEERKERKRFLSRFGVLLSKLHAVKACENAGNLDLADKVISGQIDPELILDDGTLDITDTKQMITNYLPRSHPIMKAFNTAISSISTAEGHILKEYNTLEAHIDRQSKTLNSIGNQIEDLQFKMSKINDVLHRGGLHKPRNIKSPDMRKSIDGRKSPGLAPIRKSAPTSEDILASPTDEQIPFFDYGEQ</sequence>
<feature type="transmembrane region" description="Helical" evidence="2">
    <location>
        <begin position="53"/>
        <end position="77"/>
    </location>
</feature>
<evidence type="ECO:0000256" key="2">
    <source>
        <dbReference type="SAM" id="Phobius"/>
    </source>
</evidence>
<feature type="transmembrane region" description="Helical" evidence="2">
    <location>
        <begin position="232"/>
        <end position="259"/>
    </location>
</feature>
<evidence type="ECO:0000259" key="3">
    <source>
        <dbReference type="PROSITE" id="PS50042"/>
    </source>
</evidence>
<feature type="compositionally biased region" description="Basic and acidic residues" evidence="1">
    <location>
        <begin position="847"/>
        <end position="859"/>
    </location>
</feature>
<comment type="caution">
    <text evidence="4">The sequence shown here is derived from an EMBL/GenBank/DDBJ whole genome shotgun (WGS) entry which is preliminary data.</text>
</comment>
<dbReference type="InterPro" id="IPR000595">
    <property type="entry name" value="cNMP-bd_dom"/>
</dbReference>
<dbReference type="InterPro" id="IPR018490">
    <property type="entry name" value="cNMP-bd_dom_sf"/>
</dbReference>
<evidence type="ECO:0000313" key="4">
    <source>
        <dbReference type="EMBL" id="CAG9314212.1"/>
    </source>
</evidence>
<dbReference type="PROSITE" id="PS00889">
    <property type="entry name" value="CNMP_BINDING_2"/>
    <property type="match status" value="1"/>
</dbReference>
<name>A0AAU9ILV6_9CILI</name>
<dbReference type="GO" id="GO:0005249">
    <property type="term" value="F:voltage-gated potassium channel activity"/>
    <property type="evidence" value="ECO:0007669"/>
    <property type="project" value="TreeGrafter"/>
</dbReference>
<dbReference type="InterPro" id="IPR018488">
    <property type="entry name" value="cNMP-bd_CS"/>
</dbReference>
<dbReference type="Proteomes" id="UP001162131">
    <property type="component" value="Unassembled WGS sequence"/>
</dbReference>
<keyword evidence="2" id="KW-0812">Transmembrane</keyword>
<feature type="transmembrane region" description="Helical" evidence="2">
    <location>
        <begin position="157"/>
        <end position="177"/>
    </location>
</feature>
<dbReference type="GO" id="GO:0098855">
    <property type="term" value="C:HCN channel complex"/>
    <property type="evidence" value="ECO:0007669"/>
    <property type="project" value="TreeGrafter"/>
</dbReference>
<dbReference type="SUPFAM" id="SSF51206">
    <property type="entry name" value="cAMP-binding domain-like"/>
    <property type="match status" value="2"/>
</dbReference>
<dbReference type="GO" id="GO:0003254">
    <property type="term" value="P:regulation of membrane depolarization"/>
    <property type="evidence" value="ECO:0007669"/>
    <property type="project" value="TreeGrafter"/>
</dbReference>
<dbReference type="SMART" id="SM00100">
    <property type="entry name" value="cNMP"/>
    <property type="match status" value="2"/>
</dbReference>
<feature type="transmembrane region" description="Helical" evidence="2">
    <location>
        <begin position="22"/>
        <end position="46"/>
    </location>
</feature>
<proteinExistence type="predicted"/>
<dbReference type="PROSITE" id="PS00888">
    <property type="entry name" value="CNMP_BINDING_1"/>
    <property type="match status" value="1"/>
</dbReference>
<feature type="domain" description="Cyclic nucleotide-binding" evidence="3">
    <location>
        <begin position="472"/>
        <end position="535"/>
    </location>
</feature>
<organism evidence="4 5">
    <name type="scientific">Blepharisma stoltei</name>
    <dbReference type="NCBI Taxonomy" id="1481888"/>
    <lineage>
        <taxon>Eukaryota</taxon>
        <taxon>Sar</taxon>
        <taxon>Alveolata</taxon>
        <taxon>Ciliophora</taxon>
        <taxon>Postciliodesmatophora</taxon>
        <taxon>Heterotrichea</taxon>
        <taxon>Heterotrichida</taxon>
        <taxon>Blepharismidae</taxon>
        <taxon>Blepharisma</taxon>
    </lineage>
</organism>
<reference evidence="4" key="1">
    <citation type="submission" date="2021-09" db="EMBL/GenBank/DDBJ databases">
        <authorList>
            <consortium name="AG Swart"/>
            <person name="Singh M."/>
            <person name="Singh A."/>
            <person name="Seah K."/>
            <person name="Emmerich C."/>
        </authorList>
    </citation>
    <scope>NUCLEOTIDE SEQUENCE</scope>
    <source>
        <strain evidence="4">ATCC30299</strain>
    </source>
</reference>
<dbReference type="PANTHER" id="PTHR45689:SF5">
    <property type="entry name" value="I[[H]] CHANNEL, ISOFORM E"/>
    <property type="match status" value="1"/>
</dbReference>
<evidence type="ECO:0000313" key="5">
    <source>
        <dbReference type="Proteomes" id="UP001162131"/>
    </source>
</evidence>
<dbReference type="PANTHER" id="PTHR45689">
    <property type="entry name" value="I[[H]] CHANNEL, ISOFORM E"/>
    <property type="match status" value="1"/>
</dbReference>
<accession>A0AAU9ILV6</accession>
<dbReference type="InterPro" id="IPR051413">
    <property type="entry name" value="K/Na_HCN_channel"/>
</dbReference>
<keyword evidence="2" id="KW-1133">Transmembrane helix</keyword>
<dbReference type="Gene3D" id="2.60.120.10">
    <property type="entry name" value="Jelly Rolls"/>
    <property type="match status" value="2"/>
</dbReference>
<dbReference type="AlphaFoldDB" id="A0AAU9ILV6"/>
<evidence type="ECO:0000256" key="1">
    <source>
        <dbReference type="SAM" id="MobiDB-lite"/>
    </source>
</evidence>
<dbReference type="Gene3D" id="1.10.287.70">
    <property type="match status" value="1"/>
</dbReference>
<keyword evidence="5" id="KW-1185">Reference proteome</keyword>
<dbReference type="PROSITE" id="PS50042">
    <property type="entry name" value="CNMP_BINDING_3"/>
    <property type="match status" value="2"/>
</dbReference>
<feature type="region of interest" description="Disordered" evidence="1">
    <location>
        <begin position="839"/>
        <end position="893"/>
    </location>
</feature>